<protein>
    <submittedName>
        <fullName evidence="1">Uncharacterized protein</fullName>
    </submittedName>
</protein>
<proteinExistence type="predicted"/>
<organism evidence="1 2">
    <name type="scientific">Caulobacter phage CcrBL10</name>
    <dbReference type="NCBI Taxonomy" id="2283269"/>
    <lineage>
        <taxon>Viruses</taxon>
        <taxon>Duplodnaviria</taxon>
        <taxon>Heunggongvirae</taxon>
        <taxon>Uroviricota</taxon>
        <taxon>Caudoviricetes</taxon>
        <taxon>Jeanschmidtviridae</taxon>
        <taxon>Poindextervirus</taxon>
        <taxon>Poindextervirus BL10</taxon>
    </lineage>
</organism>
<sequence>MSNATKRRKLLRYTQFERAYRALRILAQDYADQTCDGFPGRVTLERREFGRWVFHWDGLPMWVNDDAGTVLVARAEYGKPIAHFTSRTVRVMILASRGTVRSPGPNAYSERQPLGLLLPEAWDEQARVICYRVLPCRFPF</sequence>
<accession>A0A385E9I9</accession>
<dbReference type="EMBL" id="MH588544">
    <property type="protein sequence ID" value="AXQ68514.1"/>
    <property type="molecule type" value="Genomic_DNA"/>
</dbReference>
<evidence type="ECO:0000313" key="2">
    <source>
        <dbReference type="Proteomes" id="UP000258997"/>
    </source>
</evidence>
<keyword evidence="2" id="KW-1185">Reference proteome</keyword>
<reference evidence="1 2" key="1">
    <citation type="submission" date="2018-07" db="EMBL/GenBank/DDBJ databases">
        <title>Giant CbK-like Caulobacter bacteriophages have genetically divergent genomes.</title>
        <authorList>
            <person name="Wilson K.M."/>
            <person name="Ely B."/>
        </authorList>
    </citation>
    <scope>NUCLEOTIDE SEQUENCE [LARGE SCALE GENOMIC DNA]</scope>
</reference>
<gene>
    <name evidence="1" type="ORF">CcrBL10_gp310</name>
</gene>
<evidence type="ECO:0000313" key="1">
    <source>
        <dbReference type="EMBL" id="AXQ68514.1"/>
    </source>
</evidence>
<name>A0A385E9I9_9CAUD</name>
<dbReference type="Proteomes" id="UP000258997">
    <property type="component" value="Segment"/>
</dbReference>